<evidence type="ECO:0000313" key="2">
    <source>
        <dbReference type="EMBL" id="CAF5196991.1"/>
    </source>
</evidence>
<reference evidence="2" key="1">
    <citation type="submission" date="2021-02" db="EMBL/GenBank/DDBJ databases">
        <authorList>
            <person name="Nowell W R."/>
        </authorList>
    </citation>
    <scope>NUCLEOTIDE SEQUENCE</scope>
</reference>
<dbReference type="InterPro" id="IPR019137">
    <property type="entry name" value="Nck-associated_protein-1"/>
</dbReference>
<dbReference type="GO" id="GO:0048812">
    <property type="term" value="P:neuron projection morphogenesis"/>
    <property type="evidence" value="ECO:0007669"/>
    <property type="project" value="TreeGrafter"/>
</dbReference>
<name>A0A8S3IDW3_9BILA</name>
<feature type="non-terminal residue" evidence="2">
    <location>
        <position position="124"/>
    </location>
</feature>
<comment type="caution">
    <text evidence="2">The sequence shown here is derived from an EMBL/GenBank/DDBJ whole genome shotgun (WGS) entry which is preliminary data.</text>
</comment>
<gene>
    <name evidence="2" type="ORF">SMN809_LOCUS74354</name>
</gene>
<proteinExistence type="inferred from homology"/>
<dbReference type="GO" id="GO:0031209">
    <property type="term" value="C:SCAR complex"/>
    <property type="evidence" value="ECO:0007669"/>
    <property type="project" value="TreeGrafter"/>
</dbReference>
<sequence>MVNYRPPAMEIAKPSELLSSVESYMDILTLVESHCQIDTTRIFNEVLLQQSQPLDSAGNETITSLYTHWFLEVLVKRITMGTIVYSPIRRSFVSIHQQDLTLPFDPEEYASFNELRALVELIKP</sequence>
<dbReference type="Proteomes" id="UP000676336">
    <property type="component" value="Unassembled WGS sequence"/>
</dbReference>
<dbReference type="GO" id="GO:0030866">
    <property type="term" value="P:cortical actin cytoskeleton organization"/>
    <property type="evidence" value="ECO:0007669"/>
    <property type="project" value="TreeGrafter"/>
</dbReference>
<dbReference type="PANTHER" id="PTHR12093:SF10">
    <property type="entry name" value="MEMBRANE-ASSOCIATED PROTEIN HEM"/>
    <property type="match status" value="1"/>
</dbReference>
<comment type="similarity">
    <text evidence="1">Belongs to the HEM-1/HEM-2 family.</text>
</comment>
<organism evidence="2 3">
    <name type="scientific">Rotaria magnacalcarata</name>
    <dbReference type="NCBI Taxonomy" id="392030"/>
    <lineage>
        <taxon>Eukaryota</taxon>
        <taxon>Metazoa</taxon>
        <taxon>Spiralia</taxon>
        <taxon>Gnathifera</taxon>
        <taxon>Rotifera</taxon>
        <taxon>Eurotatoria</taxon>
        <taxon>Bdelloidea</taxon>
        <taxon>Philodinida</taxon>
        <taxon>Philodinidae</taxon>
        <taxon>Rotaria</taxon>
    </lineage>
</organism>
<dbReference type="PANTHER" id="PTHR12093">
    <property type="entry name" value="NCK-ASSOCIATED PROTEIN 1"/>
    <property type="match status" value="1"/>
</dbReference>
<dbReference type="Pfam" id="PF09735">
    <property type="entry name" value="Nckap1"/>
    <property type="match status" value="1"/>
</dbReference>
<accession>A0A8S3IDW3</accession>
<dbReference type="GO" id="GO:0016477">
    <property type="term" value="P:cell migration"/>
    <property type="evidence" value="ECO:0007669"/>
    <property type="project" value="TreeGrafter"/>
</dbReference>
<protein>
    <submittedName>
        <fullName evidence="2">Uncharacterized protein</fullName>
    </submittedName>
</protein>
<dbReference type="GO" id="GO:0030031">
    <property type="term" value="P:cell projection assembly"/>
    <property type="evidence" value="ECO:0007669"/>
    <property type="project" value="TreeGrafter"/>
</dbReference>
<evidence type="ECO:0000256" key="1">
    <source>
        <dbReference type="ARBA" id="ARBA00037947"/>
    </source>
</evidence>
<evidence type="ECO:0000313" key="3">
    <source>
        <dbReference type="Proteomes" id="UP000676336"/>
    </source>
</evidence>
<dbReference type="AlphaFoldDB" id="A0A8S3IDW3"/>
<dbReference type="EMBL" id="CAJOBI010329973">
    <property type="protein sequence ID" value="CAF5196991.1"/>
    <property type="molecule type" value="Genomic_DNA"/>
</dbReference>